<proteinExistence type="predicted"/>
<accession>A0A8S5V9C9</accession>
<protein>
    <submittedName>
        <fullName evidence="1">Uncharacterized protein</fullName>
    </submittedName>
</protein>
<name>A0A8S5V9C9_9CAUD</name>
<dbReference type="EMBL" id="BK016226">
    <property type="protein sequence ID" value="DAG03294.1"/>
    <property type="molecule type" value="Genomic_DNA"/>
</dbReference>
<sequence>MVKSRVVQFCRKKHKIYVLKYQLLKKKLTGIEVKGLLKVETIVDIS</sequence>
<reference evidence="1" key="1">
    <citation type="journal article" date="2021" name="Proc. Natl. Acad. Sci. U.S.A.">
        <title>A Catalog of Tens of Thousands of Viruses from Human Metagenomes Reveals Hidden Associations with Chronic Diseases.</title>
        <authorList>
            <person name="Tisza M.J."/>
            <person name="Buck C.B."/>
        </authorList>
    </citation>
    <scope>NUCLEOTIDE SEQUENCE</scope>
    <source>
        <strain evidence="1">Ct2D011</strain>
    </source>
</reference>
<organism evidence="1">
    <name type="scientific">Siphoviridae sp. ct2D011</name>
    <dbReference type="NCBI Taxonomy" id="2825314"/>
    <lineage>
        <taxon>Viruses</taxon>
        <taxon>Duplodnaviria</taxon>
        <taxon>Heunggongvirae</taxon>
        <taxon>Uroviricota</taxon>
        <taxon>Caudoviricetes</taxon>
    </lineage>
</organism>
<evidence type="ECO:0000313" key="1">
    <source>
        <dbReference type="EMBL" id="DAG03294.1"/>
    </source>
</evidence>